<protein>
    <submittedName>
        <fullName evidence="1">(northern house mosquito) hypothetical protein</fullName>
    </submittedName>
</protein>
<name>A0A8D8CK09_CULPI</name>
<sequence>MIDILNIEKMLVLSYDLFSLNQLYYQIQSIIFAFLFVCHRQDPTIWSNNKINKFLLPKCCLSLKGKKKLSAQIGLSHRFPSRVSIHPEKWKISRKHREETCHQQN</sequence>
<proteinExistence type="predicted"/>
<dbReference type="EMBL" id="HBUE01121708">
    <property type="protein sequence ID" value="CAG6492669.1"/>
    <property type="molecule type" value="Transcribed_RNA"/>
</dbReference>
<dbReference type="AlphaFoldDB" id="A0A8D8CK09"/>
<accession>A0A8D8CK09</accession>
<reference evidence="1" key="1">
    <citation type="submission" date="2021-05" db="EMBL/GenBank/DDBJ databases">
        <authorList>
            <person name="Alioto T."/>
            <person name="Alioto T."/>
            <person name="Gomez Garrido J."/>
        </authorList>
    </citation>
    <scope>NUCLEOTIDE SEQUENCE</scope>
</reference>
<organism evidence="1">
    <name type="scientific">Culex pipiens</name>
    <name type="common">House mosquito</name>
    <dbReference type="NCBI Taxonomy" id="7175"/>
    <lineage>
        <taxon>Eukaryota</taxon>
        <taxon>Metazoa</taxon>
        <taxon>Ecdysozoa</taxon>
        <taxon>Arthropoda</taxon>
        <taxon>Hexapoda</taxon>
        <taxon>Insecta</taxon>
        <taxon>Pterygota</taxon>
        <taxon>Neoptera</taxon>
        <taxon>Endopterygota</taxon>
        <taxon>Diptera</taxon>
        <taxon>Nematocera</taxon>
        <taxon>Culicoidea</taxon>
        <taxon>Culicidae</taxon>
        <taxon>Culicinae</taxon>
        <taxon>Culicini</taxon>
        <taxon>Culex</taxon>
        <taxon>Culex</taxon>
    </lineage>
</organism>
<evidence type="ECO:0000313" key="1">
    <source>
        <dbReference type="EMBL" id="CAG6492670.1"/>
    </source>
</evidence>
<dbReference type="EMBL" id="HBUE01121709">
    <property type="protein sequence ID" value="CAG6492670.1"/>
    <property type="molecule type" value="Transcribed_RNA"/>
</dbReference>